<keyword evidence="1" id="KW-0106">Calcium</keyword>
<keyword evidence="3" id="KW-1185">Reference proteome</keyword>
<dbReference type="InterPro" id="IPR018247">
    <property type="entry name" value="EF_Hand_1_Ca_BS"/>
</dbReference>
<dbReference type="InterPro" id="IPR029058">
    <property type="entry name" value="AB_hydrolase_fold"/>
</dbReference>
<name>A0ABN9SIL5_9DINO</name>
<dbReference type="SUPFAM" id="SSF47473">
    <property type="entry name" value="EF-hand"/>
    <property type="match status" value="1"/>
</dbReference>
<evidence type="ECO:0000313" key="3">
    <source>
        <dbReference type="Proteomes" id="UP001189429"/>
    </source>
</evidence>
<sequence>MGPPGSEDAGLKEDQRAIQYALRQCGKGSILRGWRKELDPDGSFDCTFLQFCRATRRLELPSVDIQRLFGADSPDSLTLEEVAPEMGRLVRSFRNWLNSRFGGPDGMLEAFEESRGDNADGTLRRVDFCGGCRQHGFKCKGAHLEELFCLLDVSDCGVLICEDLMFLDLDKQKRMDAIQRRRHVEEVQHLKQITAMAREEMGCKLPPMHRRAPREWHKAIYEQLPEMAQEKQKRRRDDLHRRSLEARAIFMENLVQTSGDPIRAFRVALDPDDRYKVTKVTVAKYCQQRRLKPAISDLWRALDLDRDGLIQLQDVGPQQAAALASLKAWASQLEGYGKVAAIWGCAEADRAREALRSKGKWKSDRNMPLKTFVQVLAALGWPWLARGQADGDPLVVLKGLDRYGCGFVSLEDLNWLDKWAAPTWLSASPDPQAWSQLKAELLRVHKEPLRAWRASMDLHDTNIVTFRDFSHACKKVKFKGNVDGAWRQLDTSCSGVITLDRFDPPCGELLGSFKHWVELNFGGLEIAFRYMDTGSSGSRRCLLWPSHRGRVKQFVCPAFIMHGTNDEIIPFYHAYRLHQACPERTRWPAYFPSGAGHNDLVEWDTRTYYTEVQGFLDEVRRVANGEEPRCSLARERRPKQVEMRPRAEVLSTVGSARPPPAAAASEVAPTSVDDFIGGAHVAEPPAGPEDGRYEQLRQGAGWIPDAA</sequence>
<reference evidence="2" key="1">
    <citation type="submission" date="2023-10" db="EMBL/GenBank/DDBJ databases">
        <authorList>
            <person name="Chen Y."/>
            <person name="Shah S."/>
            <person name="Dougan E. K."/>
            <person name="Thang M."/>
            <person name="Chan C."/>
        </authorList>
    </citation>
    <scope>NUCLEOTIDE SEQUENCE [LARGE SCALE GENOMIC DNA]</scope>
</reference>
<gene>
    <name evidence="2" type="ORF">PCOR1329_LOCUS29836</name>
</gene>
<dbReference type="InterPro" id="IPR011992">
    <property type="entry name" value="EF-hand-dom_pair"/>
</dbReference>
<dbReference type="Proteomes" id="UP001189429">
    <property type="component" value="Unassembled WGS sequence"/>
</dbReference>
<dbReference type="SUPFAM" id="SSF53474">
    <property type="entry name" value="alpha/beta-Hydrolases"/>
    <property type="match status" value="1"/>
</dbReference>
<evidence type="ECO:0000256" key="1">
    <source>
        <dbReference type="ARBA" id="ARBA00022837"/>
    </source>
</evidence>
<evidence type="ECO:0000313" key="2">
    <source>
        <dbReference type="EMBL" id="CAK0831539.1"/>
    </source>
</evidence>
<dbReference type="PROSITE" id="PS00018">
    <property type="entry name" value="EF_HAND_1"/>
    <property type="match status" value="1"/>
</dbReference>
<organism evidence="2 3">
    <name type="scientific">Prorocentrum cordatum</name>
    <dbReference type="NCBI Taxonomy" id="2364126"/>
    <lineage>
        <taxon>Eukaryota</taxon>
        <taxon>Sar</taxon>
        <taxon>Alveolata</taxon>
        <taxon>Dinophyceae</taxon>
        <taxon>Prorocentrales</taxon>
        <taxon>Prorocentraceae</taxon>
        <taxon>Prorocentrum</taxon>
    </lineage>
</organism>
<comment type="caution">
    <text evidence="2">The sequence shown here is derived from an EMBL/GenBank/DDBJ whole genome shotgun (WGS) entry which is preliminary data.</text>
</comment>
<protein>
    <submittedName>
        <fullName evidence="2">Uncharacterized protein</fullName>
    </submittedName>
</protein>
<dbReference type="Gene3D" id="3.40.50.1820">
    <property type="entry name" value="alpha/beta hydrolase"/>
    <property type="match status" value="1"/>
</dbReference>
<accession>A0ABN9SIL5</accession>
<proteinExistence type="predicted"/>
<dbReference type="EMBL" id="CAUYUJ010011314">
    <property type="protein sequence ID" value="CAK0831539.1"/>
    <property type="molecule type" value="Genomic_DNA"/>
</dbReference>